<dbReference type="EMBL" id="JBIMZQ010000017">
    <property type="protein sequence ID" value="KAL3666272.1"/>
    <property type="molecule type" value="Genomic_DNA"/>
</dbReference>
<evidence type="ECO:0000313" key="1">
    <source>
        <dbReference type="EMBL" id="KAL3666272.1"/>
    </source>
</evidence>
<accession>A0ABD3FH57</accession>
<comment type="caution">
    <text evidence="1">The sequence shown here is derived from an EMBL/GenBank/DDBJ whole genome shotgun (WGS) entry which is preliminary data.</text>
</comment>
<proteinExistence type="predicted"/>
<evidence type="ECO:0000313" key="2">
    <source>
        <dbReference type="Proteomes" id="UP001632037"/>
    </source>
</evidence>
<sequence length="96" mass="11134">MVTCTWYVLTWTSPYGGLQTRWGYLHVPQCNKTLMTSKFKQHFAEGEEYDITHRERYERALDDPSLLLGYDAASSFVIAQMQSVSAQLKRMEVHLA</sequence>
<organism evidence="1 2">
    <name type="scientific">Phytophthora oleae</name>
    <dbReference type="NCBI Taxonomy" id="2107226"/>
    <lineage>
        <taxon>Eukaryota</taxon>
        <taxon>Sar</taxon>
        <taxon>Stramenopiles</taxon>
        <taxon>Oomycota</taxon>
        <taxon>Peronosporomycetes</taxon>
        <taxon>Peronosporales</taxon>
        <taxon>Peronosporaceae</taxon>
        <taxon>Phytophthora</taxon>
    </lineage>
</organism>
<protein>
    <submittedName>
        <fullName evidence="1">Uncharacterized protein</fullName>
    </submittedName>
</protein>
<keyword evidence="2" id="KW-1185">Reference proteome</keyword>
<gene>
    <name evidence="1" type="ORF">V7S43_008523</name>
</gene>
<reference evidence="1 2" key="1">
    <citation type="submission" date="2024-09" db="EMBL/GenBank/DDBJ databases">
        <title>Genome sequencing and assembly of Phytophthora oleae, isolate VK10A, causative agent of rot of olive drupes.</title>
        <authorList>
            <person name="Conti Taguali S."/>
            <person name="Riolo M."/>
            <person name="La Spada F."/>
            <person name="Cacciola S.O."/>
            <person name="Dionisio G."/>
        </authorList>
    </citation>
    <scope>NUCLEOTIDE SEQUENCE [LARGE SCALE GENOMIC DNA]</scope>
    <source>
        <strain evidence="1 2">VK10A</strain>
    </source>
</reference>
<dbReference type="Proteomes" id="UP001632037">
    <property type="component" value="Unassembled WGS sequence"/>
</dbReference>
<dbReference type="AlphaFoldDB" id="A0ABD3FH57"/>
<name>A0ABD3FH57_9STRA</name>